<evidence type="ECO:0000313" key="1">
    <source>
        <dbReference type="EMBL" id="SEL00892.1"/>
    </source>
</evidence>
<name>A0A1H7LPH8_OLID1</name>
<reference evidence="2" key="1">
    <citation type="submission" date="2016-10" db="EMBL/GenBank/DDBJ databases">
        <authorList>
            <person name="Varghese N."/>
            <person name="Submissions S."/>
        </authorList>
    </citation>
    <scope>NUCLEOTIDE SEQUENCE [LARGE SCALE GENOMIC DNA]</scope>
    <source>
        <strain evidence="2">DSM 18733</strain>
    </source>
</reference>
<dbReference type="OrthoDB" id="1036397at2"/>
<keyword evidence="2" id="KW-1185">Reference proteome</keyword>
<dbReference type="EMBL" id="FOAF01000001">
    <property type="protein sequence ID" value="SEL00892.1"/>
    <property type="molecule type" value="Genomic_DNA"/>
</dbReference>
<dbReference type="AlphaFoldDB" id="A0A1H7LPH8"/>
<accession>A0A1H7LPH8</accession>
<dbReference type="Proteomes" id="UP000199421">
    <property type="component" value="Unassembled WGS sequence"/>
</dbReference>
<dbReference type="RefSeq" id="WP_093322089.1">
    <property type="nucleotide sequence ID" value="NZ_FOAF01000001.1"/>
</dbReference>
<protein>
    <submittedName>
        <fullName evidence="1">Uncharacterized protein</fullName>
    </submittedName>
</protein>
<sequence>MNQILIFRTSVDAQKHVQQVAALFKSIKLIKHWSFDLDDCDRILRVVSLNILPETIENMLRTEGIYCEHMEYEL</sequence>
<organism evidence="1 2">
    <name type="scientific">Olivibacter domesticus</name>
    <name type="common">Pseudosphingobacterium domesticum</name>
    <dbReference type="NCBI Taxonomy" id="407022"/>
    <lineage>
        <taxon>Bacteria</taxon>
        <taxon>Pseudomonadati</taxon>
        <taxon>Bacteroidota</taxon>
        <taxon>Sphingobacteriia</taxon>
        <taxon>Sphingobacteriales</taxon>
        <taxon>Sphingobacteriaceae</taxon>
        <taxon>Olivibacter</taxon>
    </lineage>
</organism>
<proteinExistence type="predicted"/>
<gene>
    <name evidence="1" type="ORF">SAMN05661044_01733</name>
</gene>
<evidence type="ECO:0000313" key="2">
    <source>
        <dbReference type="Proteomes" id="UP000199421"/>
    </source>
</evidence>
<dbReference type="STRING" id="407022.SAMN05661044_01733"/>